<protein>
    <submittedName>
        <fullName evidence="3">Uncharacterized protein</fullName>
    </submittedName>
</protein>
<dbReference type="EMBL" id="JAHHUM010001217">
    <property type="protein sequence ID" value="KAK5613407.1"/>
    <property type="molecule type" value="Genomic_DNA"/>
</dbReference>
<evidence type="ECO:0000313" key="4">
    <source>
        <dbReference type="Proteomes" id="UP001311232"/>
    </source>
</evidence>
<dbReference type="AlphaFoldDB" id="A0AAV9RWI2"/>
<feature type="transmembrane region" description="Helical" evidence="2">
    <location>
        <begin position="164"/>
        <end position="184"/>
    </location>
</feature>
<evidence type="ECO:0000256" key="1">
    <source>
        <dbReference type="SAM" id="MobiDB-lite"/>
    </source>
</evidence>
<accession>A0AAV9RWI2</accession>
<dbReference type="Proteomes" id="UP001311232">
    <property type="component" value="Unassembled WGS sequence"/>
</dbReference>
<reference evidence="3 4" key="1">
    <citation type="submission" date="2021-06" db="EMBL/GenBank/DDBJ databases">
        <authorList>
            <person name="Palmer J.M."/>
        </authorList>
    </citation>
    <scope>NUCLEOTIDE SEQUENCE [LARGE SCALE GENOMIC DNA]</scope>
    <source>
        <strain evidence="3 4">MEX-2019</strain>
        <tissue evidence="3">Muscle</tissue>
    </source>
</reference>
<gene>
    <name evidence="3" type="ORF">CRENBAI_022324</name>
</gene>
<proteinExistence type="predicted"/>
<keyword evidence="2" id="KW-0472">Membrane</keyword>
<comment type="caution">
    <text evidence="3">The sequence shown here is derived from an EMBL/GenBank/DDBJ whole genome shotgun (WGS) entry which is preliminary data.</text>
</comment>
<sequence length="211" mass="22598">MGFLGVSKIEPTRGRAQGFEDELPQSLVPSPEEFVEDLSPLPVSVPEGCEDALPPPAVSRRLRRRSPRPRRRSQRSLHHSPGFQRSPHCASELHRGFSWSGRWSSDHRLLPIACAYVTGLLIACPYVAGLLIACPYVAGLLIACAYLAGLLIACPYVAGLLIAYAYVAGLLIACPYVAGLLITVSARDGLRAGLWAGRLNSGSPGDGLWAA</sequence>
<keyword evidence="4" id="KW-1185">Reference proteome</keyword>
<organism evidence="3 4">
    <name type="scientific">Crenichthys baileyi</name>
    <name type="common">White River springfish</name>
    <dbReference type="NCBI Taxonomy" id="28760"/>
    <lineage>
        <taxon>Eukaryota</taxon>
        <taxon>Metazoa</taxon>
        <taxon>Chordata</taxon>
        <taxon>Craniata</taxon>
        <taxon>Vertebrata</taxon>
        <taxon>Euteleostomi</taxon>
        <taxon>Actinopterygii</taxon>
        <taxon>Neopterygii</taxon>
        <taxon>Teleostei</taxon>
        <taxon>Neoteleostei</taxon>
        <taxon>Acanthomorphata</taxon>
        <taxon>Ovalentaria</taxon>
        <taxon>Atherinomorphae</taxon>
        <taxon>Cyprinodontiformes</taxon>
        <taxon>Goodeidae</taxon>
        <taxon>Crenichthys</taxon>
    </lineage>
</organism>
<feature type="compositionally biased region" description="Basic residues" evidence="1">
    <location>
        <begin position="60"/>
        <end position="78"/>
    </location>
</feature>
<feature type="transmembrane region" description="Helical" evidence="2">
    <location>
        <begin position="140"/>
        <end position="158"/>
    </location>
</feature>
<feature type="transmembrane region" description="Helical" evidence="2">
    <location>
        <begin position="109"/>
        <end position="133"/>
    </location>
</feature>
<name>A0AAV9RWI2_9TELE</name>
<feature type="region of interest" description="Disordered" evidence="1">
    <location>
        <begin position="1"/>
        <end position="89"/>
    </location>
</feature>
<keyword evidence="2" id="KW-1133">Transmembrane helix</keyword>
<keyword evidence="2" id="KW-0812">Transmembrane</keyword>
<evidence type="ECO:0000313" key="3">
    <source>
        <dbReference type="EMBL" id="KAK5613407.1"/>
    </source>
</evidence>
<evidence type="ECO:0000256" key="2">
    <source>
        <dbReference type="SAM" id="Phobius"/>
    </source>
</evidence>